<evidence type="ECO:0000313" key="5">
    <source>
        <dbReference type="Proteomes" id="UP000478008"/>
    </source>
</evidence>
<dbReference type="Proteomes" id="UP000663131">
    <property type="component" value="Chromosome 8"/>
</dbReference>
<reference evidence="4 5" key="1">
    <citation type="submission" date="2019-07" db="EMBL/GenBank/DDBJ databases">
        <authorList>
            <person name="Friedrich A."/>
            <person name="Schacherer J."/>
        </authorList>
    </citation>
    <scope>NUCLEOTIDE SEQUENCE [LARGE SCALE GENOMIC DNA]</scope>
</reference>
<reference evidence="3" key="2">
    <citation type="submission" date="2020-10" db="EMBL/GenBank/DDBJ databases">
        <authorList>
            <person name="Palmer J.M."/>
        </authorList>
    </citation>
    <scope>NUCLEOTIDE SEQUENCE</scope>
    <source>
        <strain evidence="3">UCD 2041</strain>
    </source>
</reference>
<evidence type="ECO:0000259" key="2">
    <source>
        <dbReference type="SMART" id="SM01000"/>
    </source>
</evidence>
<dbReference type="Pfam" id="PF09229">
    <property type="entry name" value="Aha1_N"/>
    <property type="match status" value="1"/>
</dbReference>
<protein>
    <submittedName>
        <fullName evidence="4">DEBR0S5_09868g1_1</fullName>
    </submittedName>
</protein>
<dbReference type="Proteomes" id="UP000478008">
    <property type="component" value="Unassembled WGS sequence"/>
</dbReference>
<dbReference type="SMART" id="SM01000">
    <property type="entry name" value="Aha1_N"/>
    <property type="match status" value="1"/>
</dbReference>
<evidence type="ECO:0000256" key="1">
    <source>
        <dbReference type="ARBA" id="ARBA00006817"/>
    </source>
</evidence>
<gene>
    <name evidence="4" type="primary">HCH1</name>
    <name evidence="3" type="ORF">BRETT_000436</name>
    <name evidence="4" type="ORF">DEBR0S5_09868G</name>
</gene>
<evidence type="ECO:0000313" key="3">
    <source>
        <dbReference type="EMBL" id="QOU20724.1"/>
    </source>
</evidence>
<evidence type="ECO:0000313" key="4">
    <source>
        <dbReference type="EMBL" id="VUG19707.1"/>
    </source>
</evidence>
<dbReference type="AlphaFoldDB" id="A0A7D9H3V6"/>
<dbReference type="PANTHER" id="PTHR13009:SF15">
    <property type="entry name" value="HSP90 CO-CHAPERONE HCH1"/>
    <property type="match status" value="1"/>
</dbReference>
<organism evidence="4 5">
    <name type="scientific">Dekkera bruxellensis</name>
    <name type="common">Brettanomyces custersii</name>
    <dbReference type="NCBI Taxonomy" id="5007"/>
    <lineage>
        <taxon>Eukaryota</taxon>
        <taxon>Fungi</taxon>
        <taxon>Dikarya</taxon>
        <taxon>Ascomycota</taxon>
        <taxon>Saccharomycotina</taxon>
        <taxon>Pichiomycetes</taxon>
        <taxon>Pichiales</taxon>
        <taxon>Pichiaceae</taxon>
        <taxon>Brettanomyces</taxon>
    </lineage>
</organism>
<dbReference type="OrthoDB" id="567237at2759"/>
<dbReference type="InterPro" id="IPR015310">
    <property type="entry name" value="AHSA1-like_N"/>
</dbReference>
<dbReference type="PANTHER" id="PTHR13009">
    <property type="entry name" value="HEAT SHOCK PROTEIN 90 HSP90 CO-CHAPERONE AHA-1"/>
    <property type="match status" value="1"/>
</dbReference>
<dbReference type="GO" id="GO:0006457">
    <property type="term" value="P:protein folding"/>
    <property type="evidence" value="ECO:0007669"/>
    <property type="project" value="TreeGrafter"/>
</dbReference>
<dbReference type="Gene3D" id="3.15.10.20">
    <property type="entry name" value="Activator of Hsp90 ATPase Aha1, N-terminal domain"/>
    <property type="match status" value="1"/>
</dbReference>
<reference evidence="3" key="3">
    <citation type="journal article" name="BMC Genomics">
        <title>New genome assemblies reveal patterns of domestication and adaptation across Brettanomyces (Dekkera) species.</title>
        <authorList>
            <person name="Roach M.J."/>
            <person name="Borneman A.R."/>
        </authorList>
    </citation>
    <scope>NUCLEOTIDE SEQUENCE</scope>
    <source>
        <strain evidence="3">UCD 2041</strain>
    </source>
</reference>
<comment type="similarity">
    <text evidence="1">Belongs to the AHA1 family.</text>
</comment>
<dbReference type="GO" id="GO:0051087">
    <property type="term" value="F:protein-folding chaperone binding"/>
    <property type="evidence" value="ECO:0007669"/>
    <property type="project" value="InterPro"/>
</dbReference>
<dbReference type="EMBL" id="CP063136">
    <property type="protein sequence ID" value="QOU20724.1"/>
    <property type="molecule type" value="Genomic_DNA"/>
</dbReference>
<proteinExistence type="inferred from homology"/>
<dbReference type="GO" id="GO:0005829">
    <property type="term" value="C:cytosol"/>
    <property type="evidence" value="ECO:0007669"/>
    <property type="project" value="TreeGrafter"/>
</dbReference>
<dbReference type="InterPro" id="IPR036338">
    <property type="entry name" value="Aha1"/>
</dbReference>
<keyword evidence="5" id="KW-1185">Reference proteome</keyword>
<name>A0A7D9H3V6_DEKBR</name>
<feature type="domain" description="Activator of Hsp90 ATPase AHSA1-like N-terminal" evidence="2">
    <location>
        <begin position="14"/>
        <end position="142"/>
    </location>
</feature>
<dbReference type="GO" id="GO:0001671">
    <property type="term" value="F:ATPase activator activity"/>
    <property type="evidence" value="ECO:0007669"/>
    <property type="project" value="InterPro"/>
</dbReference>
<accession>A0A7D9H3V6</accession>
<dbReference type="EMBL" id="CABFWN010000005">
    <property type="protein sequence ID" value="VUG19707.1"/>
    <property type="molecule type" value="Genomic_DNA"/>
</dbReference>
<dbReference type="SUPFAM" id="SSF103111">
    <property type="entry name" value="Activator of Hsp90 ATPase, Aha1"/>
    <property type="match status" value="1"/>
</dbReference>
<sequence length="149" mass="17289">MATIVNPNNWHWVEKSCIPWAKQYLTDNLSKVTVEKDDYKATVTNVGPITGDCDITQRKGRVRCLIELAVNFVVKVEKEGGEDSTFDISLPEFEHDQLDEDYHFQIKNGNPEYKNFLRTYVIPEVLTVFKSFQPDLLEDHRKTLMHNAN</sequence>